<sequence length="544" mass="63104">MTEQAIIKQSLNSMAQIINAIPGETYANKEAETLLIMQHRLPESDLKKQIEIYNAIFAKQGGASISDITDSAIAYVKIKVLSEAELLDFDAKSLRNLIKECRINIDKTTNILRLSKMHLLTADEFQKEKIEKTAKKNEAFISALEEVIAEVEKRIERMPKPLELPEREFGFADEDKEAKKPVQDKPIQPKASVTERIQKFISSGREKREMEERLKDVEKEDAETGCKEIPFYDKTLYATEVMPCKDFGCYSLLKRKDNVYFGLTKNLKEKVYDNKDQSLIELTEITEEFLQFMTADVLTEEYELHAFTEDEKIGMRMYFNFVSKSFEKHIGNTLTVSEYLAFKRYYNRLVREVMRLDEEKHRNYYRALPIAEEYMELMASYNMVLSESKREIVEGIIAGKSDAYLENLDLIIEHHIVDEEAKKDLLLLKERIVYFADEDHFCKPDKELEPDKAKPVQILPAGFIPQIPMYQQVGAPLIGNMYFTLQCLNENREVVDEAYFATANMPQAMEDYRNKEAYIKRFGLIQDGRFVPLLSSEGGSEHEE</sequence>
<reference evidence="1 2" key="1">
    <citation type="submission" date="2017-07" db="EMBL/GenBank/DDBJ databases">
        <authorList>
            <person name="Sun Z.S."/>
            <person name="Albrecht U."/>
            <person name="Echele G."/>
            <person name="Lee C.C."/>
        </authorList>
    </citation>
    <scope>NUCLEOTIDE SEQUENCE [LARGE SCALE GENOMIC DNA]</scope>
    <source>
        <strain evidence="1 2">AR3</strain>
    </source>
</reference>
<dbReference type="AlphaFoldDB" id="A0A239RF80"/>
<protein>
    <submittedName>
        <fullName evidence="1">Uncharacterized protein</fullName>
    </submittedName>
</protein>
<accession>A0A239RF80</accession>
<dbReference type="RefSeq" id="WP_094141183.1">
    <property type="nucleotide sequence ID" value="NZ_FZRA01000008.1"/>
</dbReference>
<dbReference type="Proteomes" id="UP000214649">
    <property type="component" value="Unassembled WGS sequence"/>
</dbReference>
<gene>
    <name evidence="1" type="ORF">SAMN05216470_1835</name>
</gene>
<dbReference type="EMBL" id="FZRA01000008">
    <property type="protein sequence ID" value="SNU09487.1"/>
    <property type="molecule type" value="Genomic_DNA"/>
</dbReference>
<proteinExistence type="predicted"/>
<name>A0A239RF80_STREI</name>
<evidence type="ECO:0000313" key="2">
    <source>
        <dbReference type="Proteomes" id="UP000214649"/>
    </source>
</evidence>
<organism evidence="1 2">
    <name type="scientific">Streptococcus equinus</name>
    <name type="common">Streptococcus bovis</name>
    <dbReference type="NCBI Taxonomy" id="1335"/>
    <lineage>
        <taxon>Bacteria</taxon>
        <taxon>Bacillati</taxon>
        <taxon>Bacillota</taxon>
        <taxon>Bacilli</taxon>
        <taxon>Lactobacillales</taxon>
        <taxon>Streptococcaceae</taxon>
        <taxon>Streptococcus</taxon>
    </lineage>
</organism>
<evidence type="ECO:0000313" key="1">
    <source>
        <dbReference type="EMBL" id="SNU09487.1"/>
    </source>
</evidence>